<reference evidence="5 6" key="1">
    <citation type="submission" date="2012-05" db="EMBL/GenBank/DDBJ databases">
        <title>Genome sequence of Yersinia Pestis PY-08.</title>
        <authorList>
            <person name="Santana-Cruz I."/>
            <person name="Sengamalay N."/>
            <person name="McCracken C."/>
            <person name="Daugherty S.C."/>
            <person name="Maroo A."/>
            <person name="Vara P.G."/>
            <person name="Tallon L.J."/>
            <person name="Sadzewicz L."/>
            <person name="Vinetz J.M."/>
            <person name="Cespedes Zambrano M.J."/>
            <person name="Fraser-Liggett C.M."/>
            <person name="Tettelin H."/>
        </authorList>
    </citation>
    <scope>NUCLEOTIDE SEQUENCE [LARGE SCALE GENOMIC DNA]</scope>
    <source>
        <strain evidence="5 6">PY-08</strain>
    </source>
</reference>
<organism evidence="5 6">
    <name type="scientific">Yersinia pestis PY-08</name>
    <dbReference type="NCBI Taxonomy" id="992134"/>
    <lineage>
        <taxon>Bacteria</taxon>
        <taxon>Pseudomonadati</taxon>
        <taxon>Pseudomonadota</taxon>
        <taxon>Gammaproteobacteria</taxon>
        <taxon>Enterobacterales</taxon>
        <taxon>Yersiniaceae</taxon>
        <taxon>Yersinia</taxon>
    </lineage>
</organism>
<dbReference type="EMBL" id="AKRT01000329">
    <property type="protein sequence ID" value="EIR17545.1"/>
    <property type="molecule type" value="Genomic_DNA"/>
</dbReference>
<gene>
    <name evidence="5" type="ORF">YPPY08_2804</name>
</gene>
<dbReference type="AlphaFoldDB" id="A0AB72ZHX0"/>
<dbReference type="InterPro" id="IPR005177">
    <property type="entry name" value="Kinase-pyrophosphorylase"/>
</dbReference>
<evidence type="ECO:0000256" key="2">
    <source>
        <dbReference type="ARBA" id="ARBA00022679"/>
    </source>
</evidence>
<evidence type="ECO:0000313" key="6">
    <source>
        <dbReference type="Proteomes" id="UP000003231"/>
    </source>
</evidence>
<proteinExistence type="predicted"/>
<evidence type="ECO:0008006" key="7">
    <source>
        <dbReference type="Google" id="ProtNLM"/>
    </source>
</evidence>
<protein>
    <recommendedName>
        <fullName evidence="7">PEP synthetase regulatory protein</fullName>
    </recommendedName>
</protein>
<accession>A0AB72ZHX0</accession>
<evidence type="ECO:0000313" key="5">
    <source>
        <dbReference type="EMBL" id="EIR17545.1"/>
    </source>
</evidence>
<dbReference type="GO" id="GO:0004674">
    <property type="term" value="F:protein serine/threonine kinase activity"/>
    <property type="evidence" value="ECO:0007669"/>
    <property type="project" value="UniProtKB-KW"/>
</dbReference>
<keyword evidence="3" id="KW-0547">Nucleotide-binding</keyword>
<keyword evidence="2" id="KW-0808">Transferase</keyword>
<evidence type="ECO:0000256" key="4">
    <source>
        <dbReference type="ARBA" id="ARBA00022777"/>
    </source>
</evidence>
<keyword evidence="1" id="KW-0723">Serine/threonine-protein kinase</keyword>
<evidence type="ECO:0000256" key="1">
    <source>
        <dbReference type="ARBA" id="ARBA00022527"/>
    </source>
</evidence>
<dbReference type="Proteomes" id="UP000003231">
    <property type="component" value="Unassembled WGS sequence"/>
</dbReference>
<evidence type="ECO:0000256" key="3">
    <source>
        <dbReference type="ARBA" id="ARBA00022741"/>
    </source>
</evidence>
<dbReference type="Pfam" id="PF03618">
    <property type="entry name" value="Kinase-PPPase"/>
    <property type="match status" value="1"/>
</dbReference>
<sequence length="43" mass="5083">MEVGEVEALFRKNQIRYLNSTNYSVEEISTKILDILGMSRRMF</sequence>
<comment type="caution">
    <text evidence="5">The sequence shown here is derived from an EMBL/GenBank/DDBJ whole genome shotgun (WGS) entry which is preliminary data.</text>
</comment>
<keyword evidence="4" id="KW-0418">Kinase</keyword>
<dbReference type="GO" id="GO:0005524">
    <property type="term" value="F:ATP binding"/>
    <property type="evidence" value="ECO:0007669"/>
    <property type="project" value="InterPro"/>
</dbReference>
<name>A0AB72ZHX0_YERPE</name>